<name>A0A4D8QAR7_AZOBR</name>
<organism evidence="2 3">
    <name type="scientific">Azospirillum brasilense</name>
    <dbReference type="NCBI Taxonomy" id="192"/>
    <lineage>
        <taxon>Bacteria</taxon>
        <taxon>Pseudomonadati</taxon>
        <taxon>Pseudomonadota</taxon>
        <taxon>Alphaproteobacteria</taxon>
        <taxon>Rhodospirillales</taxon>
        <taxon>Azospirillaceae</taxon>
        <taxon>Azospirillum</taxon>
    </lineage>
</organism>
<dbReference type="AlphaFoldDB" id="A0A4D8QAR7"/>
<feature type="coiled-coil region" evidence="1">
    <location>
        <begin position="256"/>
        <end position="290"/>
    </location>
</feature>
<dbReference type="Proteomes" id="UP000298596">
    <property type="component" value="Plasmid p7"/>
</dbReference>
<keyword evidence="2" id="KW-0614">Plasmid</keyword>
<dbReference type="EMBL" id="CP032337">
    <property type="protein sequence ID" value="QCO07467.1"/>
    <property type="molecule type" value="Genomic_DNA"/>
</dbReference>
<sequence>MTNTITTPTRIDAPVMEAAGYVVAIDGLIWGKGVTKEQAIDDAVEWLGQDQPDGEIDRSTLIPMPATKAFLDGNAEHIRQIEGGVACTEAEAERVAEVRAERRAAWEAWIAEHRAGWPLPPYFTQARIDEDLYRDALVAMAWAYAEGKDRGSVRFSNRSGVPLWSEFAQRKGHSDGWLTARAADLGAEMAKNLGNWSFQARLIDVPRRRLEEIGIAIFGHEWIAPMSRRLRVDLRTAQRWAAGEFAVPQSVLAELIPDARDAADGLRRRLDRLEQVIDDIERAARKAIDAAFVGRAAVTQDEVDVLVENARDAGRSRVTVADARDLADNAWSDLVTAAANNLVKNGLAADDIAAALGCSADDIFPIPRGDLHLVEEVEAVAEYIEAYLGAMAARADAALNAAA</sequence>
<evidence type="ECO:0000313" key="3">
    <source>
        <dbReference type="Proteomes" id="UP000298596"/>
    </source>
</evidence>
<evidence type="ECO:0000313" key="2">
    <source>
        <dbReference type="EMBL" id="QCO07467.1"/>
    </source>
</evidence>
<accession>A0A4D8QAR7</accession>
<keyword evidence="1" id="KW-0175">Coiled coil</keyword>
<reference evidence="2 3" key="1">
    <citation type="submission" date="2018-09" db="EMBL/GenBank/DDBJ databases">
        <title>Whole genome based analysis of evolution and adaptive divergence in Indian and Brazilian strains of Azospirillum brasilense.</title>
        <authorList>
            <person name="Singh C."/>
            <person name="Tripathi A.K."/>
        </authorList>
    </citation>
    <scope>NUCLEOTIDE SEQUENCE [LARGE SCALE GENOMIC DNA]</scope>
    <source>
        <strain evidence="2 3">MTCC4036</strain>
        <plasmid evidence="2 3">p7</plasmid>
    </source>
</reference>
<gene>
    <name evidence="2" type="ORF">D3867_36910</name>
</gene>
<geneLocation type="plasmid" evidence="2 3">
    <name>p7</name>
</geneLocation>
<protein>
    <submittedName>
        <fullName evidence="2">Uncharacterized protein</fullName>
    </submittedName>
</protein>
<proteinExistence type="predicted"/>
<evidence type="ECO:0000256" key="1">
    <source>
        <dbReference type="SAM" id="Coils"/>
    </source>
</evidence>